<dbReference type="AlphaFoldDB" id="B4N769"/>
<evidence type="ECO:0000313" key="3">
    <source>
        <dbReference type="Proteomes" id="UP000007798"/>
    </source>
</evidence>
<keyword evidence="3" id="KW-1185">Reference proteome</keyword>
<proteinExistence type="predicted"/>
<protein>
    <submittedName>
        <fullName evidence="2">Uncharacterized protein</fullName>
    </submittedName>
</protein>
<dbReference type="InParanoid" id="B4N769"/>
<dbReference type="KEGG" id="dwi:6646626"/>
<dbReference type="EMBL" id="CH964182">
    <property type="protein sequence ID" value="EDW80210.2"/>
    <property type="molecule type" value="Genomic_DNA"/>
</dbReference>
<reference evidence="2 3" key="1">
    <citation type="journal article" date="2007" name="Nature">
        <title>Evolution of genes and genomes on the Drosophila phylogeny.</title>
        <authorList>
            <consortium name="Drosophila 12 Genomes Consortium"/>
            <person name="Clark A.G."/>
            <person name="Eisen M.B."/>
            <person name="Smith D.R."/>
            <person name="Bergman C.M."/>
            <person name="Oliver B."/>
            <person name="Markow T.A."/>
            <person name="Kaufman T.C."/>
            <person name="Kellis M."/>
            <person name="Gelbart W."/>
            <person name="Iyer V.N."/>
            <person name="Pollard D.A."/>
            <person name="Sackton T.B."/>
            <person name="Larracuente A.M."/>
            <person name="Singh N.D."/>
            <person name="Abad J.P."/>
            <person name="Abt D.N."/>
            <person name="Adryan B."/>
            <person name="Aguade M."/>
            <person name="Akashi H."/>
            <person name="Anderson W.W."/>
            <person name="Aquadro C.F."/>
            <person name="Ardell D.H."/>
            <person name="Arguello R."/>
            <person name="Artieri C.G."/>
            <person name="Barbash D.A."/>
            <person name="Barker D."/>
            <person name="Barsanti P."/>
            <person name="Batterham P."/>
            <person name="Batzoglou S."/>
            <person name="Begun D."/>
            <person name="Bhutkar A."/>
            <person name="Blanco E."/>
            <person name="Bosak S.A."/>
            <person name="Bradley R.K."/>
            <person name="Brand A.D."/>
            <person name="Brent M.R."/>
            <person name="Brooks A.N."/>
            <person name="Brown R.H."/>
            <person name="Butlin R.K."/>
            <person name="Caggese C."/>
            <person name="Calvi B.R."/>
            <person name="Bernardo de Carvalho A."/>
            <person name="Caspi A."/>
            <person name="Castrezana S."/>
            <person name="Celniker S.E."/>
            <person name="Chang J.L."/>
            <person name="Chapple C."/>
            <person name="Chatterji S."/>
            <person name="Chinwalla A."/>
            <person name="Civetta A."/>
            <person name="Clifton S.W."/>
            <person name="Comeron J.M."/>
            <person name="Costello J.C."/>
            <person name="Coyne J.A."/>
            <person name="Daub J."/>
            <person name="David R.G."/>
            <person name="Delcher A.L."/>
            <person name="Delehaunty K."/>
            <person name="Do C.B."/>
            <person name="Ebling H."/>
            <person name="Edwards K."/>
            <person name="Eickbush T."/>
            <person name="Evans J.D."/>
            <person name="Filipski A."/>
            <person name="Findeiss S."/>
            <person name="Freyhult E."/>
            <person name="Fulton L."/>
            <person name="Fulton R."/>
            <person name="Garcia A.C."/>
            <person name="Gardiner A."/>
            <person name="Garfield D.A."/>
            <person name="Garvin B.E."/>
            <person name="Gibson G."/>
            <person name="Gilbert D."/>
            <person name="Gnerre S."/>
            <person name="Godfrey J."/>
            <person name="Good R."/>
            <person name="Gotea V."/>
            <person name="Gravely B."/>
            <person name="Greenberg A.J."/>
            <person name="Griffiths-Jones S."/>
            <person name="Gross S."/>
            <person name="Guigo R."/>
            <person name="Gustafson E.A."/>
            <person name="Haerty W."/>
            <person name="Hahn M.W."/>
            <person name="Halligan D.L."/>
            <person name="Halpern A.L."/>
            <person name="Halter G.M."/>
            <person name="Han M.V."/>
            <person name="Heger A."/>
            <person name="Hillier L."/>
            <person name="Hinrichs A.S."/>
            <person name="Holmes I."/>
            <person name="Hoskins R.A."/>
            <person name="Hubisz M.J."/>
            <person name="Hultmark D."/>
            <person name="Huntley M.A."/>
            <person name="Jaffe D.B."/>
            <person name="Jagadeeshan S."/>
            <person name="Jeck W.R."/>
            <person name="Johnson J."/>
            <person name="Jones C.D."/>
            <person name="Jordan W.C."/>
            <person name="Karpen G.H."/>
            <person name="Kataoka E."/>
            <person name="Keightley P.D."/>
            <person name="Kheradpour P."/>
            <person name="Kirkness E.F."/>
            <person name="Koerich L.B."/>
            <person name="Kristiansen K."/>
            <person name="Kudrna D."/>
            <person name="Kulathinal R.J."/>
            <person name="Kumar S."/>
            <person name="Kwok R."/>
            <person name="Lander E."/>
            <person name="Langley C.H."/>
            <person name="Lapoint R."/>
            <person name="Lazzaro B.P."/>
            <person name="Lee S.J."/>
            <person name="Levesque L."/>
            <person name="Li R."/>
            <person name="Lin C.F."/>
            <person name="Lin M.F."/>
            <person name="Lindblad-Toh K."/>
            <person name="Llopart A."/>
            <person name="Long M."/>
            <person name="Low L."/>
            <person name="Lozovsky E."/>
            <person name="Lu J."/>
            <person name="Luo M."/>
            <person name="Machado C.A."/>
            <person name="Makalowski W."/>
            <person name="Marzo M."/>
            <person name="Matsuda M."/>
            <person name="Matzkin L."/>
            <person name="McAllister B."/>
            <person name="McBride C.S."/>
            <person name="McKernan B."/>
            <person name="McKernan K."/>
            <person name="Mendez-Lago M."/>
            <person name="Minx P."/>
            <person name="Mollenhauer M.U."/>
            <person name="Montooth K."/>
            <person name="Mount S.M."/>
            <person name="Mu X."/>
            <person name="Myers E."/>
            <person name="Negre B."/>
            <person name="Newfeld S."/>
            <person name="Nielsen R."/>
            <person name="Noor M.A."/>
            <person name="O'Grady P."/>
            <person name="Pachter L."/>
            <person name="Papaceit M."/>
            <person name="Parisi M.J."/>
            <person name="Parisi M."/>
            <person name="Parts L."/>
            <person name="Pedersen J.S."/>
            <person name="Pesole G."/>
            <person name="Phillippy A.M."/>
            <person name="Ponting C.P."/>
            <person name="Pop M."/>
            <person name="Porcelli D."/>
            <person name="Powell J.R."/>
            <person name="Prohaska S."/>
            <person name="Pruitt K."/>
            <person name="Puig M."/>
            <person name="Quesneville H."/>
            <person name="Ram K.R."/>
            <person name="Rand D."/>
            <person name="Rasmussen M.D."/>
            <person name="Reed L.K."/>
            <person name="Reenan R."/>
            <person name="Reily A."/>
            <person name="Remington K.A."/>
            <person name="Rieger T.T."/>
            <person name="Ritchie M.G."/>
            <person name="Robin C."/>
            <person name="Rogers Y.H."/>
            <person name="Rohde C."/>
            <person name="Rozas J."/>
            <person name="Rubenfield M.J."/>
            <person name="Ruiz A."/>
            <person name="Russo S."/>
            <person name="Salzberg S.L."/>
            <person name="Sanchez-Gracia A."/>
            <person name="Saranga D.J."/>
            <person name="Sato H."/>
            <person name="Schaeffer S.W."/>
            <person name="Schatz M.C."/>
            <person name="Schlenke T."/>
            <person name="Schwartz R."/>
            <person name="Segarra C."/>
            <person name="Singh R.S."/>
            <person name="Sirot L."/>
            <person name="Sirota M."/>
            <person name="Sisneros N.B."/>
            <person name="Smith C.D."/>
            <person name="Smith T.F."/>
            <person name="Spieth J."/>
            <person name="Stage D.E."/>
            <person name="Stark A."/>
            <person name="Stephan W."/>
            <person name="Strausberg R.L."/>
            <person name="Strempel S."/>
            <person name="Sturgill D."/>
            <person name="Sutton G."/>
            <person name="Sutton G.G."/>
            <person name="Tao W."/>
            <person name="Teichmann S."/>
            <person name="Tobari Y.N."/>
            <person name="Tomimura Y."/>
            <person name="Tsolas J.M."/>
            <person name="Valente V.L."/>
            <person name="Venter E."/>
            <person name="Venter J.C."/>
            <person name="Vicario S."/>
            <person name="Vieira F.G."/>
            <person name="Vilella A.J."/>
            <person name="Villasante A."/>
            <person name="Walenz B."/>
            <person name="Wang J."/>
            <person name="Wasserman M."/>
            <person name="Watts T."/>
            <person name="Wilson D."/>
            <person name="Wilson R.K."/>
            <person name="Wing R.A."/>
            <person name="Wolfner M.F."/>
            <person name="Wong A."/>
            <person name="Wong G.K."/>
            <person name="Wu C.I."/>
            <person name="Wu G."/>
            <person name="Yamamoto D."/>
            <person name="Yang H.P."/>
            <person name="Yang S.P."/>
            <person name="Yorke J.A."/>
            <person name="Yoshida K."/>
            <person name="Zdobnov E."/>
            <person name="Zhang P."/>
            <person name="Zhang Y."/>
            <person name="Zimin A.V."/>
            <person name="Baldwin J."/>
            <person name="Abdouelleil A."/>
            <person name="Abdulkadir J."/>
            <person name="Abebe A."/>
            <person name="Abera B."/>
            <person name="Abreu J."/>
            <person name="Acer S.C."/>
            <person name="Aftuck L."/>
            <person name="Alexander A."/>
            <person name="An P."/>
            <person name="Anderson E."/>
            <person name="Anderson S."/>
            <person name="Arachi H."/>
            <person name="Azer M."/>
            <person name="Bachantsang P."/>
            <person name="Barry A."/>
            <person name="Bayul T."/>
            <person name="Berlin A."/>
            <person name="Bessette D."/>
            <person name="Bloom T."/>
            <person name="Blye J."/>
            <person name="Boguslavskiy L."/>
            <person name="Bonnet C."/>
            <person name="Boukhgalter B."/>
            <person name="Bourzgui I."/>
            <person name="Brown A."/>
            <person name="Cahill P."/>
            <person name="Channer S."/>
            <person name="Cheshatsang Y."/>
            <person name="Chuda L."/>
            <person name="Citroen M."/>
            <person name="Collymore A."/>
            <person name="Cooke P."/>
            <person name="Costello M."/>
            <person name="D'Aco K."/>
            <person name="Daza R."/>
            <person name="De Haan G."/>
            <person name="DeGray S."/>
            <person name="DeMaso C."/>
            <person name="Dhargay N."/>
            <person name="Dooley K."/>
            <person name="Dooley E."/>
            <person name="Doricent M."/>
            <person name="Dorje P."/>
            <person name="Dorjee K."/>
            <person name="Dupes A."/>
            <person name="Elong R."/>
            <person name="Falk J."/>
            <person name="Farina A."/>
            <person name="Faro S."/>
            <person name="Ferguson D."/>
            <person name="Fisher S."/>
            <person name="Foley C.D."/>
            <person name="Franke A."/>
            <person name="Friedrich D."/>
            <person name="Gadbois L."/>
            <person name="Gearin G."/>
            <person name="Gearin C.R."/>
            <person name="Giannoukos G."/>
            <person name="Goode T."/>
            <person name="Graham J."/>
            <person name="Grandbois E."/>
            <person name="Grewal S."/>
            <person name="Gyaltsen K."/>
            <person name="Hafez N."/>
            <person name="Hagos B."/>
            <person name="Hall J."/>
            <person name="Henson C."/>
            <person name="Hollinger A."/>
            <person name="Honan T."/>
            <person name="Huard M.D."/>
            <person name="Hughes L."/>
            <person name="Hurhula B."/>
            <person name="Husby M.E."/>
            <person name="Kamat A."/>
            <person name="Kanga B."/>
            <person name="Kashin S."/>
            <person name="Khazanovich D."/>
            <person name="Kisner P."/>
            <person name="Lance K."/>
            <person name="Lara M."/>
            <person name="Lee W."/>
            <person name="Lennon N."/>
            <person name="Letendre F."/>
            <person name="LeVine R."/>
            <person name="Lipovsky A."/>
            <person name="Liu X."/>
            <person name="Liu J."/>
            <person name="Liu S."/>
            <person name="Lokyitsang T."/>
            <person name="Lokyitsang Y."/>
            <person name="Lubonja R."/>
            <person name="Lui A."/>
            <person name="MacDonald P."/>
            <person name="Magnisalis V."/>
            <person name="Maru K."/>
            <person name="Matthews C."/>
            <person name="McCusker W."/>
            <person name="McDonough S."/>
            <person name="Mehta T."/>
            <person name="Meldrim J."/>
            <person name="Meneus L."/>
            <person name="Mihai O."/>
            <person name="Mihalev A."/>
            <person name="Mihova T."/>
            <person name="Mittelman R."/>
            <person name="Mlenga V."/>
            <person name="Montmayeur A."/>
            <person name="Mulrain L."/>
            <person name="Navidi A."/>
            <person name="Naylor J."/>
            <person name="Negash T."/>
            <person name="Nguyen T."/>
            <person name="Nguyen N."/>
            <person name="Nicol R."/>
            <person name="Norbu C."/>
            <person name="Norbu N."/>
            <person name="Novod N."/>
            <person name="O'Neill B."/>
            <person name="Osman S."/>
            <person name="Markiewicz E."/>
            <person name="Oyono O.L."/>
            <person name="Patti C."/>
            <person name="Phunkhang P."/>
            <person name="Pierre F."/>
            <person name="Priest M."/>
            <person name="Raghuraman S."/>
            <person name="Rege F."/>
            <person name="Reyes R."/>
            <person name="Rise C."/>
            <person name="Rogov P."/>
            <person name="Ross K."/>
            <person name="Ryan E."/>
            <person name="Settipalli S."/>
            <person name="Shea T."/>
            <person name="Sherpa N."/>
            <person name="Shi L."/>
            <person name="Shih D."/>
            <person name="Sparrow T."/>
            <person name="Spaulding J."/>
            <person name="Stalker J."/>
            <person name="Stange-Thomann N."/>
            <person name="Stavropoulos S."/>
            <person name="Stone C."/>
            <person name="Strader C."/>
            <person name="Tesfaye S."/>
            <person name="Thomson T."/>
            <person name="Thoulutsang Y."/>
            <person name="Thoulutsang D."/>
            <person name="Topham K."/>
            <person name="Topping I."/>
            <person name="Tsamla T."/>
            <person name="Vassiliev H."/>
            <person name="Vo A."/>
            <person name="Wangchuk T."/>
            <person name="Wangdi T."/>
            <person name="Weiand M."/>
            <person name="Wilkinson J."/>
            <person name="Wilson A."/>
            <person name="Yadav S."/>
            <person name="Young G."/>
            <person name="Yu Q."/>
            <person name="Zembek L."/>
            <person name="Zhong D."/>
            <person name="Zimmer A."/>
            <person name="Zwirko Z."/>
            <person name="Jaffe D.B."/>
            <person name="Alvarez P."/>
            <person name="Brockman W."/>
            <person name="Butler J."/>
            <person name="Chin C."/>
            <person name="Gnerre S."/>
            <person name="Grabherr M."/>
            <person name="Kleber M."/>
            <person name="Mauceli E."/>
            <person name="MacCallum I."/>
        </authorList>
    </citation>
    <scope>NUCLEOTIDE SEQUENCE [LARGE SCALE GENOMIC DNA]</scope>
    <source>
        <strain evidence="3">Tucson 14030-0811.24</strain>
    </source>
</reference>
<feature type="region of interest" description="Disordered" evidence="1">
    <location>
        <begin position="1"/>
        <end position="29"/>
    </location>
</feature>
<dbReference type="Proteomes" id="UP000007798">
    <property type="component" value="Unassembled WGS sequence"/>
</dbReference>
<dbReference type="OrthoDB" id="8007260at2759"/>
<accession>B4N769</accession>
<name>B4N769_DROWI</name>
<evidence type="ECO:0000313" key="2">
    <source>
        <dbReference type="EMBL" id="EDW80210.2"/>
    </source>
</evidence>
<dbReference type="HOGENOM" id="CLU_073428_0_0_1"/>
<evidence type="ECO:0000256" key="1">
    <source>
        <dbReference type="SAM" id="MobiDB-lite"/>
    </source>
</evidence>
<dbReference type="eggNOG" id="ENOG502TDW3">
    <property type="taxonomic scope" value="Eukaryota"/>
</dbReference>
<organism evidence="2 3">
    <name type="scientific">Drosophila willistoni</name>
    <name type="common">Fruit fly</name>
    <dbReference type="NCBI Taxonomy" id="7260"/>
    <lineage>
        <taxon>Eukaryota</taxon>
        <taxon>Metazoa</taxon>
        <taxon>Ecdysozoa</taxon>
        <taxon>Arthropoda</taxon>
        <taxon>Hexapoda</taxon>
        <taxon>Insecta</taxon>
        <taxon>Pterygota</taxon>
        <taxon>Neoptera</taxon>
        <taxon>Endopterygota</taxon>
        <taxon>Diptera</taxon>
        <taxon>Brachycera</taxon>
        <taxon>Muscomorpha</taxon>
        <taxon>Ephydroidea</taxon>
        <taxon>Drosophilidae</taxon>
        <taxon>Drosophila</taxon>
        <taxon>Sophophora</taxon>
    </lineage>
</organism>
<gene>
    <name evidence="2" type="primary">Dwil\GK18875</name>
    <name evidence="2" type="ORF">Dwil_GK18875</name>
</gene>
<sequence length="227" mass="26639">MQEPGRFFIRPHKSEPRTKPNSSSTNKEDFRIYQQNIDLDAFFGEEQKYEKVSDVCLVNDHFILVKMPPMTKEPTPNLAGSSANAASKKSKLPRCFKCSRSSRISPITEDEEKLPQISTKIPNWTLKDQEEIEVFDSRTRITISYDEQQPLKIDALQSTTHVINRAPAHWFFWPFRRRFVSKSKPQLAAIHKTYFVKWTKPPKTQWHGYGVDKLKNYELRRCRSSIF</sequence>